<keyword evidence="1" id="KW-0472">Membrane</keyword>
<dbReference type="AlphaFoldDB" id="A0A2V1E5H0"/>
<gene>
    <name evidence="2" type="ORF">DM02DRAFT_97553</name>
</gene>
<evidence type="ECO:0000313" key="3">
    <source>
        <dbReference type="Proteomes" id="UP000244855"/>
    </source>
</evidence>
<organism evidence="2 3">
    <name type="scientific">Periconia macrospinosa</name>
    <dbReference type="NCBI Taxonomy" id="97972"/>
    <lineage>
        <taxon>Eukaryota</taxon>
        <taxon>Fungi</taxon>
        <taxon>Dikarya</taxon>
        <taxon>Ascomycota</taxon>
        <taxon>Pezizomycotina</taxon>
        <taxon>Dothideomycetes</taxon>
        <taxon>Pleosporomycetidae</taxon>
        <taxon>Pleosporales</taxon>
        <taxon>Massarineae</taxon>
        <taxon>Periconiaceae</taxon>
        <taxon>Periconia</taxon>
    </lineage>
</organism>
<keyword evidence="1" id="KW-1133">Transmembrane helix</keyword>
<feature type="transmembrane region" description="Helical" evidence="1">
    <location>
        <begin position="42"/>
        <end position="63"/>
    </location>
</feature>
<feature type="transmembrane region" description="Helical" evidence="1">
    <location>
        <begin position="6"/>
        <end position="30"/>
    </location>
</feature>
<reference evidence="2 3" key="1">
    <citation type="journal article" date="2018" name="Sci. Rep.">
        <title>Comparative genomics provides insights into the lifestyle and reveals functional heterogeneity of dark septate endophytic fungi.</title>
        <authorList>
            <person name="Knapp D.G."/>
            <person name="Nemeth J.B."/>
            <person name="Barry K."/>
            <person name="Hainaut M."/>
            <person name="Henrissat B."/>
            <person name="Johnson J."/>
            <person name="Kuo A."/>
            <person name="Lim J.H.P."/>
            <person name="Lipzen A."/>
            <person name="Nolan M."/>
            <person name="Ohm R.A."/>
            <person name="Tamas L."/>
            <person name="Grigoriev I.V."/>
            <person name="Spatafora J.W."/>
            <person name="Nagy L.G."/>
            <person name="Kovacs G.M."/>
        </authorList>
    </citation>
    <scope>NUCLEOTIDE SEQUENCE [LARGE SCALE GENOMIC DNA]</scope>
    <source>
        <strain evidence="2 3">DSE2036</strain>
    </source>
</reference>
<evidence type="ECO:0000256" key="1">
    <source>
        <dbReference type="SAM" id="Phobius"/>
    </source>
</evidence>
<proteinExistence type="predicted"/>
<dbReference type="EMBL" id="KZ805314">
    <property type="protein sequence ID" value="PVI05359.1"/>
    <property type="molecule type" value="Genomic_DNA"/>
</dbReference>
<protein>
    <submittedName>
        <fullName evidence="2">Uncharacterized protein</fullName>
    </submittedName>
</protein>
<dbReference type="Proteomes" id="UP000244855">
    <property type="component" value="Unassembled WGS sequence"/>
</dbReference>
<evidence type="ECO:0000313" key="2">
    <source>
        <dbReference type="EMBL" id="PVI05359.1"/>
    </source>
</evidence>
<accession>A0A2V1E5H0</accession>
<name>A0A2V1E5H0_9PLEO</name>
<keyword evidence="3" id="KW-1185">Reference proteome</keyword>
<sequence>MDVAYSLLHFFRLPTLGATFAFTFWGCVLWRPGILGIPWPCLRLCGAALLSIDTTCFGGWLFLSFLRLVDFIVVAKGLLETVKVMGGVETAILQGRGRFFLGFIATFGLAARILAQDSGWTIEKSANKSYYGWVLGMDSASGGMNISISAIGQTVVSQIKPQTSTSNQVRVRMCPRNVCRVEESNHGKRKLKSSFCFF</sequence>
<keyword evidence="1" id="KW-0812">Transmembrane</keyword>